<accession>A0A4D9DLQ0</accession>
<gene>
    <name evidence="1" type="ORF">DR999_PMT22435</name>
</gene>
<keyword evidence="2" id="KW-1185">Reference proteome</keyword>
<name>A0A4D9DLQ0_9SAUR</name>
<organism evidence="1 2">
    <name type="scientific">Platysternon megacephalum</name>
    <name type="common">big-headed turtle</name>
    <dbReference type="NCBI Taxonomy" id="55544"/>
    <lineage>
        <taxon>Eukaryota</taxon>
        <taxon>Metazoa</taxon>
        <taxon>Chordata</taxon>
        <taxon>Craniata</taxon>
        <taxon>Vertebrata</taxon>
        <taxon>Euteleostomi</taxon>
        <taxon>Archelosauria</taxon>
        <taxon>Testudinata</taxon>
        <taxon>Testudines</taxon>
        <taxon>Cryptodira</taxon>
        <taxon>Durocryptodira</taxon>
        <taxon>Testudinoidea</taxon>
        <taxon>Platysternidae</taxon>
        <taxon>Platysternon</taxon>
    </lineage>
</organism>
<reference evidence="1 2" key="1">
    <citation type="submission" date="2019-04" db="EMBL/GenBank/DDBJ databases">
        <title>Draft genome of the big-headed turtle Platysternon megacephalum.</title>
        <authorList>
            <person name="Gong S."/>
        </authorList>
    </citation>
    <scope>NUCLEOTIDE SEQUENCE [LARGE SCALE GENOMIC DNA]</scope>
    <source>
        <strain evidence="1">DO16091913</strain>
        <tissue evidence="1">Muscle</tissue>
    </source>
</reference>
<protein>
    <submittedName>
        <fullName evidence="1">Cyclic AMP-dependent transcription factor ATF-6 beta</fullName>
    </submittedName>
</protein>
<dbReference type="AlphaFoldDB" id="A0A4D9DLQ0"/>
<comment type="caution">
    <text evidence="1">The sequence shown here is derived from an EMBL/GenBank/DDBJ whole genome shotgun (WGS) entry which is preliminary data.</text>
</comment>
<dbReference type="STRING" id="55544.A0A4D9DLQ0"/>
<sequence>MAALAPELLLVHDSGRFLADNLLSSEDWDAALYSCLDDGEDPTALFPCLEPSALVRPFLPPPCLGGAPVTHLLHSTPTPHPPGSRALCMLGAAGLEPREIHG</sequence>
<dbReference type="EMBL" id="QXTE01001129">
    <property type="protein sequence ID" value="TFJ95853.1"/>
    <property type="molecule type" value="Genomic_DNA"/>
</dbReference>
<proteinExistence type="predicted"/>
<reference evidence="1 2" key="2">
    <citation type="submission" date="2019-04" db="EMBL/GenBank/DDBJ databases">
        <title>The genome sequence of big-headed turtle.</title>
        <authorList>
            <person name="Gong S."/>
        </authorList>
    </citation>
    <scope>NUCLEOTIDE SEQUENCE [LARGE SCALE GENOMIC DNA]</scope>
    <source>
        <strain evidence="1">DO16091913</strain>
        <tissue evidence="1">Muscle</tissue>
    </source>
</reference>
<evidence type="ECO:0000313" key="1">
    <source>
        <dbReference type="EMBL" id="TFJ95853.1"/>
    </source>
</evidence>
<dbReference type="OrthoDB" id="644067at2759"/>
<evidence type="ECO:0000313" key="2">
    <source>
        <dbReference type="Proteomes" id="UP000297703"/>
    </source>
</evidence>
<dbReference type="Proteomes" id="UP000297703">
    <property type="component" value="Unassembled WGS sequence"/>
</dbReference>